<protein>
    <submittedName>
        <fullName evidence="6">NitT/TauT family transport system ATP-binding protein</fullName>
    </submittedName>
</protein>
<proteinExistence type="inferred from homology"/>
<keyword evidence="7" id="KW-1185">Reference proteome</keyword>
<evidence type="ECO:0000256" key="3">
    <source>
        <dbReference type="ARBA" id="ARBA00022741"/>
    </source>
</evidence>
<dbReference type="EMBL" id="JACIEE010000005">
    <property type="protein sequence ID" value="MBB3977615.1"/>
    <property type="molecule type" value="Genomic_DNA"/>
</dbReference>
<evidence type="ECO:0000259" key="5">
    <source>
        <dbReference type="PROSITE" id="PS50893"/>
    </source>
</evidence>
<dbReference type="PROSITE" id="PS50893">
    <property type="entry name" value="ABC_TRANSPORTER_2"/>
    <property type="match status" value="1"/>
</dbReference>
<dbReference type="GO" id="GO:0005524">
    <property type="term" value="F:ATP binding"/>
    <property type="evidence" value="ECO:0007669"/>
    <property type="project" value="UniProtKB-KW"/>
</dbReference>
<gene>
    <name evidence="6" type="ORF">GGQ64_002821</name>
</gene>
<comment type="similarity">
    <text evidence="1">Belongs to the ABC transporter superfamily.</text>
</comment>
<evidence type="ECO:0000256" key="1">
    <source>
        <dbReference type="ARBA" id="ARBA00005417"/>
    </source>
</evidence>
<sequence>MNQIVLKEDVMTANPARKVKLGVSGINKTFRIRNANGQPSSLLPVLRDIRFDVYENEVVSLIGESGCGKTTLLRTIQGLVRHDSGTISVDGKEVKGAGRDRGFVFQQPSLLPWRTARENVEFGLELQGMAAGERAERAKRLLALVGLGHAAEQFPHQLSGGMQQRIGLARALAIDPTILLMDEPFSALDAQTREVLQKELLRIQAETRKTILFVTHDLDEAIYLSNRIIVLGAKPGRVKEVITLPFSGERPELPVMRGDPEFQAIRTRIWDLIRSTPANS</sequence>
<dbReference type="CDD" id="cd03293">
    <property type="entry name" value="ABC_NrtD_SsuB_transporters"/>
    <property type="match status" value="1"/>
</dbReference>
<dbReference type="AlphaFoldDB" id="A0A7W6GJI6"/>
<dbReference type="SUPFAM" id="SSF52540">
    <property type="entry name" value="P-loop containing nucleoside triphosphate hydrolases"/>
    <property type="match status" value="1"/>
</dbReference>
<dbReference type="RefSeq" id="WP_246422632.1">
    <property type="nucleotide sequence ID" value="NZ_JACIEE010000005.1"/>
</dbReference>
<name>A0A7W6GJI6_9HYPH</name>
<accession>A0A7W6GJI6</accession>
<dbReference type="InterPro" id="IPR003439">
    <property type="entry name" value="ABC_transporter-like_ATP-bd"/>
</dbReference>
<dbReference type="InterPro" id="IPR003593">
    <property type="entry name" value="AAA+_ATPase"/>
</dbReference>
<comment type="caution">
    <text evidence="6">The sequence shown here is derived from an EMBL/GenBank/DDBJ whole genome shotgun (WGS) entry which is preliminary data.</text>
</comment>
<evidence type="ECO:0000313" key="7">
    <source>
        <dbReference type="Proteomes" id="UP000574761"/>
    </source>
</evidence>
<reference evidence="6 7" key="1">
    <citation type="submission" date="2020-08" db="EMBL/GenBank/DDBJ databases">
        <title>Genomic Encyclopedia of Type Strains, Phase IV (KMG-IV): sequencing the most valuable type-strain genomes for metagenomic binning, comparative biology and taxonomic classification.</title>
        <authorList>
            <person name="Goeker M."/>
        </authorList>
    </citation>
    <scope>NUCLEOTIDE SEQUENCE [LARGE SCALE GENOMIC DNA]</scope>
    <source>
        <strain evidence="6 7">DSM 100211</strain>
    </source>
</reference>
<dbReference type="GO" id="GO:0016887">
    <property type="term" value="F:ATP hydrolysis activity"/>
    <property type="evidence" value="ECO:0007669"/>
    <property type="project" value="InterPro"/>
</dbReference>
<dbReference type="PANTHER" id="PTHR42788">
    <property type="entry name" value="TAURINE IMPORT ATP-BINDING PROTEIN-RELATED"/>
    <property type="match status" value="1"/>
</dbReference>
<dbReference type="SMART" id="SM00382">
    <property type="entry name" value="AAA"/>
    <property type="match status" value="1"/>
</dbReference>
<dbReference type="PANTHER" id="PTHR42788:SF13">
    <property type="entry name" value="ALIPHATIC SULFONATES IMPORT ATP-BINDING PROTEIN SSUB"/>
    <property type="match status" value="1"/>
</dbReference>
<keyword evidence="4 6" id="KW-0067">ATP-binding</keyword>
<dbReference type="InterPro" id="IPR017871">
    <property type="entry name" value="ABC_transporter-like_CS"/>
</dbReference>
<dbReference type="Pfam" id="PF00005">
    <property type="entry name" value="ABC_tran"/>
    <property type="match status" value="1"/>
</dbReference>
<evidence type="ECO:0000313" key="6">
    <source>
        <dbReference type="EMBL" id="MBB3977615.1"/>
    </source>
</evidence>
<dbReference type="Gene3D" id="3.40.50.300">
    <property type="entry name" value="P-loop containing nucleotide triphosphate hydrolases"/>
    <property type="match status" value="1"/>
</dbReference>
<dbReference type="Proteomes" id="UP000574761">
    <property type="component" value="Unassembled WGS sequence"/>
</dbReference>
<dbReference type="InterPro" id="IPR050166">
    <property type="entry name" value="ABC_transporter_ATP-bind"/>
</dbReference>
<keyword evidence="2" id="KW-0813">Transport</keyword>
<dbReference type="PROSITE" id="PS00211">
    <property type="entry name" value="ABC_TRANSPORTER_1"/>
    <property type="match status" value="1"/>
</dbReference>
<keyword evidence="3" id="KW-0547">Nucleotide-binding</keyword>
<organism evidence="6 7">
    <name type="scientific">Mycoplana azooxidifex</name>
    <dbReference type="NCBI Taxonomy" id="1636188"/>
    <lineage>
        <taxon>Bacteria</taxon>
        <taxon>Pseudomonadati</taxon>
        <taxon>Pseudomonadota</taxon>
        <taxon>Alphaproteobacteria</taxon>
        <taxon>Hyphomicrobiales</taxon>
        <taxon>Rhizobiaceae</taxon>
        <taxon>Mycoplana</taxon>
    </lineage>
</organism>
<evidence type="ECO:0000256" key="4">
    <source>
        <dbReference type="ARBA" id="ARBA00022840"/>
    </source>
</evidence>
<evidence type="ECO:0000256" key="2">
    <source>
        <dbReference type="ARBA" id="ARBA00022448"/>
    </source>
</evidence>
<feature type="domain" description="ABC transporter" evidence="5">
    <location>
        <begin position="30"/>
        <end position="258"/>
    </location>
</feature>
<dbReference type="InterPro" id="IPR027417">
    <property type="entry name" value="P-loop_NTPase"/>
</dbReference>